<evidence type="ECO:0000313" key="1">
    <source>
        <dbReference type="EMBL" id="KAG8069124.1"/>
    </source>
</evidence>
<organism evidence="1 2">
    <name type="scientific">Zizania palustris</name>
    <name type="common">Northern wild rice</name>
    <dbReference type="NCBI Taxonomy" id="103762"/>
    <lineage>
        <taxon>Eukaryota</taxon>
        <taxon>Viridiplantae</taxon>
        <taxon>Streptophyta</taxon>
        <taxon>Embryophyta</taxon>
        <taxon>Tracheophyta</taxon>
        <taxon>Spermatophyta</taxon>
        <taxon>Magnoliopsida</taxon>
        <taxon>Liliopsida</taxon>
        <taxon>Poales</taxon>
        <taxon>Poaceae</taxon>
        <taxon>BOP clade</taxon>
        <taxon>Oryzoideae</taxon>
        <taxon>Oryzeae</taxon>
        <taxon>Zizaniinae</taxon>
        <taxon>Zizania</taxon>
    </lineage>
</organism>
<sequence>MAAARAPLWGWWCALWDRDGSNGSEAVVRGPGTPTWALVTGFGDDCDGSEAGARGPGTPMALRWRRWVLGTTAMGSEGGDAGFGSSSN</sequence>
<dbReference type="AlphaFoldDB" id="A0A8J5W1Z2"/>
<protein>
    <submittedName>
        <fullName evidence="1">Uncharacterized protein</fullName>
    </submittedName>
</protein>
<accession>A0A8J5W1Z2</accession>
<dbReference type="EMBL" id="JAAALK010000284">
    <property type="protein sequence ID" value="KAG8069124.1"/>
    <property type="molecule type" value="Genomic_DNA"/>
</dbReference>
<evidence type="ECO:0000313" key="2">
    <source>
        <dbReference type="Proteomes" id="UP000729402"/>
    </source>
</evidence>
<gene>
    <name evidence="1" type="ORF">GUJ93_ZPchr0005g14452</name>
</gene>
<name>A0A8J5W1Z2_ZIZPA</name>
<proteinExistence type="predicted"/>
<keyword evidence="2" id="KW-1185">Reference proteome</keyword>
<comment type="caution">
    <text evidence="1">The sequence shown here is derived from an EMBL/GenBank/DDBJ whole genome shotgun (WGS) entry which is preliminary data.</text>
</comment>
<dbReference type="Proteomes" id="UP000729402">
    <property type="component" value="Unassembled WGS sequence"/>
</dbReference>
<reference evidence="1" key="1">
    <citation type="journal article" date="2021" name="bioRxiv">
        <title>Whole Genome Assembly and Annotation of Northern Wild Rice, Zizania palustris L., Supports a Whole Genome Duplication in the Zizania Genus.</title>
        <authorList>
            <person name="Haas M."/>
            <person name="Kono T."/>
            <person name="Macchietto M."/>
            <person name="Millas R."/>
            <person name="McGilp L."/>
            <person name="Shao M."/>
            <person name="Duquette J."/>
            <person name="Hirsch C.N."/>
            <person name="Kimball J."/>
        </authorList>
    </citation>
    <scope>NUCLEOTIDE SEQUENCE</scope>
    <source>
        <tissue evidence="1">Fresh leaf tissue</tissue>
    </source>
</reference>
<reference evidence="1" key="2">
    <citation type="submission" date="2021-02" db="EMBL/GenBank/DDBJ databases">
        <authorList>
            <person name="Kimball J.A."/>
            <person name="Haas M.W."/>
            <person name="Macchietto M."/>
            <person name="Kono T."/>
            <person name="Duquette J."/>
            <person name="Shao M."/>
        </authorList>
    </citation>
    <scope>NUCLEOTIDE SEQUENCE</scope>
    <source>
        <tissue evidence="1">Fresh leaf tissue</tissue>
    </source>
</reference>